<dbReference type="PIRSF" id="PIRSF003025">
    <property type="entry name" value="eIF5A"/>
    <property type="match status" value="1"/>
</dbReference>
<keyword evidence="5 11" id="KW-0963">Cytoplasm</keyword>
<dbReference type="SUPFAM" id="SSF50249">
    <property type="entry name" value="Nucleic acid-binding proteins"/>
    <property type="match status" value="1"/>
</dbReference>
<evidence type="ECO:0000256" key="6">
    <source>
        <dbReference type="ARBA" id="ARBA00022540"/>
    </source>
</evidence>
<keyword evidence="8 11" id="KW-0385">Hypusine</keyword>
<dbReference type="NCBIfam" id="TIGR00037">
    <property type="entry name" value="eIF_5A"/>
    <property type="match status" value="1"/>
</dbReference>
<evidence type="ECO:0000256" key="5">
    <source>
        <dbReference type="ARBA" id="ARBA00022490"/>
    </source>
</evidence>
<dbReference type="InterPro" id="IPR014722">
    <property type="entry name" value="Rib_uL2_dom2"/>
</dbReference>
<evidence type="ECO:0000313" key="13">
    <source>
        <dbReference type="EMBL" id="RZN57413.1"/>
    </source>
</evidence>
<feature type="modified residue" description="Hypusine" evidence="11">
    <location>
        <position position="36"/>
    </location>
</feature>
<gene>
    <name evidence="11" type="primary">eif5a</name>
    <name evidence="14" type="ORF">DSO09_06410</name>
    <name evidence="13" type="ORF">EF809_00925</name>
</gene>
<comment type="function">
    <text evidence="1 11">Functions by promoting the formation of the first peptide bond.</text>
</comment>
<organism evidence="13 15">
    <name type="scientific">Thermoproteota archaeon</name>
    <dbReference type="NCBI Taxonomy" id="2056631"/>
    <lineage>
        <taxon>Archaea</taxon>
        <taxon>Thermoproteota</taxon>
    </lineage>
</organism>
<dbReference type="GO" id="GO:0045905">
    <property type="term" value="P:positive regulation of translational termination"/>
    <property type="evidence" value="ECO:0007669"/>
    <property type="project" value="InterPro"/>
</dbReference>
<comment type="similarity">
    <text evidence="3 11">Belongs to the eIF-5A family.</text>
</comment>
<dbReference type="GO" id="GO:0005737">
    <property type="term" value="C:cytoplasm"/>
    <property type="evidence" value="ECO:0007669"/>
    <property type="project" value="UniProtKB-SubCell"/>
</dbReference>
<dbReference type="Gene3D" id="2.40.50.140">
    <property type="entry name" value="Nucleic acid-binding proteins"/>
    <property type="match status" value="1"/>
</dbReference>
<dbReference type="NCBIfam" id="NF003076">
    <property type="entry name" value="PRK03999.1"/>
    <property type="match status" value="1"/>
</dbReference>
<proteinExistence type="inferred from homology"/>
<evidence type="ECO:0000256" key="8">
    <source>
        <dbReference type="ARBA" id="ARBA00023071"/>
    </source>
</evidence>
<evidence type="ECO:0000256" key="4">
    <source>
        <dbReference type="ARBA" id="ARBA00016327"/>
    </source>
</evidence>
<comment type="subcellular location">
    <subcellularLocation>
        <location evidence="2 11">Cytoplasm</location>
    </subcellularLocation>
</comment>
<dbReference type="EMBL" id="RXIH01000007">
    <property type="protein sequence ID" value="RZN57413.1"/>
    <property type="molecule type" value="Genomic_DNA"/>
</dbReference>
<dbReference type="InterPro" id="IPR019769">
    <property type="entry name" value="Trans_elong_IF5A_hypusine_site"/>
</dbReference>
<accession>A0A520KGR1</accession>
<sequence length="131" mass="14674">MSTKPVELGDLKEGSFVIIDNTPCRVVSIEKSKTGKHGSAKARVTAIGLFDGVKRSIVAPTDQKVEVPIIEKKTGQVLALLRDTVQIMDLQTYETFEVPKPKDEEILSKLSPGTEIEYWEILNKKYIMRVK</sequence>
<reference evidence="14 16" key="1">
    <citation type="journal article" date="2019" name="Nat. Microbiol.">
        <title>Expanding anaerobic alkane metabolism in the domain of Archaea.</title>
        <authorList>
            <person name="Wang Y."/>
            <person name="Wegener G."/>
            <person name="Hou J."/>
            <person name="Wang F."/>
            <person name="Xiao X."/>
        </authorList>
    </citation>
    <scope>NUCLEOTIDE SEQUENCE [LARGE SCALE GENOMIC DNA]</scope>
    <source>
        <strain evidence="14">WYZ-LMO11</strain>
    </source>
</reference>
<dbReference type="AlphaFoldDB" id="A0A520KGR1"/>
<evidence type="ECO:0000313" key="15">
    <source>
        <dbReference type="Proteomes" id="UP000316080"/>
    </source>
</evidence>
<dbReference type="GO" id="GO:0003723">
    <property type="term" value="F:RNA binding"/>
    <property type="evidence" value="ECO:0007669"/>
    <property type="project" value="InterPro"/>
</dbReference>
<evidence type="ECO:0000313" key="16">
    <source>
        <dbReference type="Proteomes" id="UP000317265"/>
    </source>
</evidence>
<dbReference type="Gene3D" id="2.30.30.30">
    <property type="match status" value="1"/>
</dbReference>
<evidence type="ECO:0000256" key="9">
    <source>
        <dbReference type="ARBA" id="ARBA00032030"/>
    </source>
</evidence>
<dbReference type="Proteomes" id="UP000317265">
    <property type="component" value="Unassembled WGS sequence"/>
</dbReference>
<dbReference type="GO" id="GO:0045901">
    <property type="term" value="P:positive regulation of translational elongation"/>
    <property type="evidence" value="ECO:0007669"/>
    <property type="project" value="InterPro"/>
</dbReference>
<dbReference type="GO" id="GO:0043022">
    <property type="term" value="F:ribosome binding"/>
    <property type="evidence" value="ECO:0007669"/>
    <property type="project" value="InterPro"/>
</dbReference>
<dbReference type="HAMAP" id="MF_00085">
    <property type="entry name" value="eIF_5A"/>
    <property type="match status" value="1"/>
</dbReference>
<dbReference type="Proteomes" id="UP000316080">
    <property type="component" value="Unassembled WGS sequence"/>
</dbReference>
<evidence type="ECO:0000256" key="11">
    <source>
        <dbReference type="HAMAP-Rule" id="MF_00085"/>
    </source>
</evidence>
<dbReference type="InterPro" id="IPR020189">
    <property type="entry name" value="IF5A_C"/>
</dbReference>
<dbReference type="InterPro" id="IPR001884">
    <property type="entry name" value="IF5A-like"/>
</dbReference>
<evidence type="ECO:0000256" key="2">
    <source>
        <dbReference type="ARBA" id="ARBA00004496"/>
    </source>
</evidence>
<protein>
    <recommendedName>
        <fullName evidence="4 11">Translation initiation factor 5A</fullName>
    </recommendedName>
    <alternativeName>
        <fullName evidence="10 11">Hypusine-containing protein</fullName>
    </alternativeName>
    <alternativeName>
        <fullName evidence="9 11">eIF-5A</fullName>
    </alternativeName>
</protein>
<dbReference type="Pfam" id="PF01287">
    <property type="entry name" value="eIF-5a"/>
    <property type="match status" value="1"/>
</dbReference>
<keyword evidence="7 11" id="KW-0648">Protein biosynthesis</keyword>
<evidence type="ECO:0000256" key="7">
    <source>
        <dbReference type="ARBA" id="ARBA00022917"/>
    </source>
</evidence>
<dbReference type="InterPro" id="IPR048670">
    <property type="entry name" value="IF5A-like_N"/>
</dbReference>
<evidence type="ECO:0000259" key="12">
    <source>
        <dbReference type="SMART" id="SM01376"/>
    </source>
</evidence>
<dbReference type="GO" id="GO:0003746">
    <property type="term" value="F:translation elongation factor activity"/>
    <property type="evidence" value="ECO:0007669"/>
    <property type="project" value="InterPro"/>
</dbReference>
<dbReference type="FunFam" id="2.40.50.140:FF:000334">
    <property type="entry name" value="Translation initiation factor 5A"/>
    <property type="match status" value="1"/>
</dbReference>
<dbReference type="InterPro" id="IPR022847">
    <property type="entry name" value="Transl_elong_IF5A_arc"/>
</dbReference>
<dbReference type="CDD" id="cd04467">
    <property type="entry name" value="S1_aIF5A"/>
    <property type="match status" value="1"/>
</dbReference>
<dbReference type="FunFam" id="2.30.30.30:FF:000038">
    <property type="entry name" value="Translation initiation factor 5A"/>
    <property type="match status" value="1"/>
</dbReference>
<dbReference type="SMART" id="SM01376">
    <property type="entry name" value="eIF-5a"/>
    <property type="match status" value="1"/>
</dbReference>
<dbReference type="InterPro" id="IPR012340">
    <property type="entry name" value="NA-bd_OB-fold"/>
</dbReference>
<dbReference type="Pfam" id="PF21485">
    <property type="entry name" value="IF5A-like_N"/>
    <property type="match status" value="1"/>
</dbReference>
<dbReference type="GO" id="GO:0003743">
    <property type="term" value="F:translation initiation factor activity"/>
    <property type="evidence" value="ECO:0007669"/>
    <property type="project" value="UniProtKB-UniRule"/>
</dbReference>
<evidence type="ECO:0000256" key="10">
    <source>
        <dbReference type="ARBA" id="ARBA00032163"/>
    </source>
</evidence>
<dbReference type="EMBL" id="QNVI01000065">
    <property type="protein sequence ID" value="TDA37722.1"/>
    <property type="molecule type" value="Genomic_DNA"/>
</dbReference>
<evidence type="ECO:0000256" key="1">
    <source>
        <dbReference type="ARBA" id="ARBA00003980"/>
    </source>
</evidence>
<dbReference type="InterPro" id="IPR008991">
    <property type="entry name" value="Translation_prot_SH3-like_sf"/>
</dbReference>
<dbReference type="SUPFAM" id="SSF50104">
    <property type="entry name" value="Translation proteins SH3-like domain"/>
    <property type="match status" value="1"/>
</dbReference>
<evidence type="ECO:0000256" key="3">
    <source>
        <dbReference type="ARBA" id="ARBA00006016"/>
    </source>
</evidence>
<dbReference type="PROSITE" id="PS00302">
    <property type="entry name" value="IF5A_HYPUSINE"/>
    <property type="match status" value="1"/>
</dbReference>
<dbReference type="PANTHER" id="PTHR11673">
    <property type="entry name" value="TRANSLATION INITIATION FACTOR 5A FAMILY MEMBER"/>
    <property type="match status" value="1"/>
</dbReference>
<keyword evidence="6 11" id="KW-0396">Initiation factor</keyword>
<name>A0A520KGR1_9CREN</name>
<evidence type="ECO:0000313" key="14">
    <source>
        <dbReference type="EMBL" id="TDA37722.1"/>
    </source>
</evidence>
<comment type="caution">
    <text evidence="13">The sequence shown here is derived from an EMBL/GenBank/DDBJ whole genome shotgun (WGS) entry which is preliminary data.</text>
</comment>
<feature type="domain" description="Translation initiation factor 5A C-terminal" evidence="12">
    <location>
        <begin position="69"/>
        <end position="131"/>
    </location>
</feature>
<reference evidence="13 15" key="2">
    <citation type="journal article" date="2019" name="Nat. Microbiol.">
        <title>Wide diversity of methane and short-chain alkane metabolisms in uncultured archaea.</title>
        <authorList>
            <person name="Borrel G."/>
            <person name="Adam P.S."/>
            <person name="McKay L.J."/>
            <person name="Chen L.X."/>
            <person name="Sierra-Garcia I.N."/>
            <person name="Sieber C.M."/>
            <person name="Letourneur Q."/>
            <person name="Ghozlane A."/>
            <person name="Andersen G.L."/>
            <person name="Li W.J."/>
            <person name="Hallam S.J."/>
            <person name="Muyzer G."/>
            <person name="de Oliveira V.M."/>
            <person name="Inskeep W.P."/>
            <person name="Banfield J.F."/>
            <person name="Gribaldo S."/>
        </authorList>
    </citation>
    <scope>NUCLEOTIDE SEQUENCE [LARGE SCALE GENOMIC DNA]</scope>
    <source>
        <strain evidence="13">Verst-YHS</strain>
    </source>
</reference>